<keyword evidence="2" id="KW-0378">Hydrolase</keyword>
<dbReference type="InterPro" id="IPR007569">
    <property type="entry name" value="DUF559"/>
</dbReference>
<reference evidence="2" key="1">
    <citation type="submission" date="2022-10" db="EMBL/GenBank/DDBJ databases">
        <title>The WGS of Solirubrobacter phytolaccae KCTC 29190.</title>
        <authorList>
            <person name="Jiang Z."/>
        </authorList>
    </citation>
    <scope>NUCLEOTIDE SEQUENCE</scope>
    <source>
        <strain evidence="2">KCTC 29190</strain>
    </source>
</reference>
<dbReference type="Pfam" id="PF04480">
    <property type="entry name" value="DUF559"/>
    <property type="match status" value="1"/>
</dbReference>
<dbReference type="Proteomes" id="UP001147653">
    <property type="component" value="Unassembled WGS sequence"/>
</dbReference>
<proteinExistence type="predicted"/>
<dbReference type="SUPFAM" id="SSF52980">
    <property type="entry name" value="Restriction endonuclease-like"/>
    <property type="match status" value="1"/>
</dbReference>
<organism evidence="2 3">
    <name type="scientific">Solirubrobacter phytolaccae</name>
    <dbReference type="NCBI Taxonomy" id="1404360"/>
    <lineage>
        <taxon>Bacteria</taxon>
        <taxon>Bacillati</taxon>
        <taxon>Actinomycetota</taxon>
        <taxon>Thermoleophilia</taxon>
        <taxon>Solirubrobacterales</taxon>
        <taxon>Solirubrobacteraceae</taxon>
        <taxon>Solirubrobacter</taxon>
    </lineage>
</organism>
<dbReference type="EMBL" id="JAPDDP010000059">
    <property type="protein sequence ID" value="MDA0183736.1"/>
    <property type="molecule type" value="Genomic_DNA"/>
</dbReference>
<dbReference type="InterPro" id="IPR011335">
    <property type="entry name" value="Restrct_endonuc-II-like"/>
</dbReference>
<dbReference type="AlphaFoldDB" id="A0A9X3NCU3"/>
<evidence type="ECO:0000259" key="1">
    <source>
        <dbReference type="Pfam" id="PF04480"/>
    </source>
</evidence>
<comment type="caution">
    <text evidence="2">The sequence shown here is derived from an EMBL/GenBank/DDBJ whole genome shotgun (WGS) entry which is preliminary data.</text>
</comment>
<keyword evidence="2" id="KW-0255">Endonuclease</keyword>
<sequence length="234" mass="26626">MTTEGRFLAAVKACGDDAALSHYAAACFYGWLKYNGRPVDVTCRTRRRRPGIKTHETDVLERELVRQILVTPRLRTIVDLSRVEDERTVKRALRQAKFTEDELQQLPRTGLIGGIVDLSAAHTASGNEDFVLDLVLKAGFVHPRVNAPYQLPGQTYYPDLWWPDVRLIVEVDSREFHDGPIDQRDDLDRQAWLEAEGERVLRTTKAQVERDPPRFLARLTQAGAPQTRPAQTQL</sequence>
<name>A0A9X3NCU3_9ACTN</name>
<keyword evidence="2" id="KW-0540">Nuclease</keyword>
<feature type="domain" description="DUF559" evidence="1">
    <location>
        <begin position="150"/>
        <end position="218"/>
    </location>
</feature>
<gene>
    <name evidence="2" type="ORF">OJ997_25735</name>
</gene>
<accession>A0A9X3NCU3</accession>
<dbReference type="Gene3D" id="3.40.960.10">
    <property type="entry name" value="VSR Endonuclease"/>
    <property type="match status" value="1"/>
</dbReference>
<keyword evidence="3" id="KW-1185">Reference proteome</keyword>
<protein>
    <submittedName>
        <fullName evidence="2">Endonuclease domain-containing protein</fullName>
    </submittedName>
</protein>
<dbReference type="GO" id="GO:0004519">
    <property type="term" value="F:endonuclease activity"/>
    <property type="evidence" value="ECO:0007669"/>
    <property type="project" value="UniProtKB-KW"/>
</dbReference>
<evidence type="ECO:0000313" key="2">
    <source>
        <dbReference type="EMBL" id="MDA0183736.1"/>
    </source>
</evidence>
<evidence type="ECO:0000313" key="3">
    <source>
        <dbReference type="Proteomes" id="UP001147653"/>
    </source>
</evidence>